<evidence type="ECO:0000256" key="1">
    <source>
        <dbReference type="ARBA" id="ARBA00005701"/>
    </source>
</evidence>
<proteinExistence type="inferred from homology"/>
<dbReference type="FunCoup" id="G7E3B3">
    <property type="interactions" value="150"/>
</dbReference>
<evidence type="ECO:0000313" key="5">
    <source>
        <dbReference type="Proteomes" id="UP000009131"/>
    </source>
</evidence>
<sequence length="157" mass="17363">MSFRLITCTCRAALPRTLSTARPSRSTFATTTSRWQEDDAAAKLEILKARAAKAKRNATLIDRPSPPSLPAAEQREFEELQKQAYAPFSSDAANAANIESQGIVDETEVHHPDLRKKPKPLFEGEVNPQTGEVGGPKREPFLQNARDWSYGGRVTDL</sequence>
<reference evidence="4 5" key="1">
    <citation type="journal article" date="2011" name="J. Gen. Appl. Microbiol.">
        <title>Draft genome sequencing of the enigmatic basidiomycete Mixia osmundae.</title>
        <authorList>
            <person name="Nishida H."/>
            <person name="Nagatsuka Y."/>
            <person name="Sugiyama J."/>
        </authorList>
    </citation>
    <scope>NUCLEOTIDE SEQUENCE [LARGE SCALE GENOMIC DNA]</scope>
    <source>
        <strain evidence="5">CBS 9802 / IAM 14324 / JCM 22182 / KY 12970</strain>
    </source>
</reference>
<dbReference type="PANTHER" id="PTHR28524">
    <property type="entry name" value="SUCCINATE DEHYDROGENASE ASSEMBLY FACTOR 4, MITOCHONDRIAL"/>
    <property type="match status" value="1"/>
</dbReference>
<dbReference type="HOGENOM" id="CLU_101052_2_1_1"/>
<dbReference type="OrthoDB" id="201362at2759"/>
<dbReference type="eggNOG" id="ENOG502S6UN">
    <property type="taxonomic scope" value="Eukaryota"/>
</dbReference>
<evidence type="ECO:0000256" key="3">
    <source>
        <dbReference type="SAM" id="MobiDB-lite"/>
    </source>
</evidence>
<keyword evidence="5" id="KW-1185">Reference proteome</keyword>
<dbReference type="AlphaFoldDB" id="G7E3B3"/>
<gene>
    <name evidence="4" type="primary">Mo04001</name>
    <name evidence="4" type="ORF">E5Q_04001</name>
</gene>
<dbReference type="GO" id="GO:0034553">
    <property type="term" value="P:mitochondrial respiratory chain complex II assembly"/>
    <property type="evidence" value="ECO:0007669"/>
    <property type="project" value="TreeGrafter"/>
</dbReference>
<dbReference type="Pfam" id="PF07896">
    <property type="entry name" value="DUF1674"/>
    <property type="match status" value="1"/>
</dbReference>
<dbReference type="GO" id="GO:0005739">
    <property type="term" value="C:mitochondrion"/>
    <property type="evidence" value="ECO:0007669"/>
    <property type="project" value="TreeGrafter"/>
</dbReference>
<evidence type="ECO:0000256" key="2">
    <source>
        <dbReference type="ARBA" id="ARBA00022170"/>
    </source>
</evidence>
<dbReference type="InParanoid" id="G7E3B3"/>
<organism evidence="4 5">
    <name type="scientific">Mixia osmundae (strain CBS 9802 / IAM 14324 / JCM 22182 / KY 12970)</name>
    <dbReference type="NCBI Taxonomy" id="764103"/>
    <lineage>
        <taxon>Eukaryota</taxon>
        <taxon>Fungi</taxon>
        <taxon>Dikarya</taxon>
        <taxon>Basidiomycota</taxon>
        <taxon>Pucciniomycotina</taxon>
        <taxon>Mixiomycetes</taxon>
        <taxon>Mixiales</taxon>
        <taxon>Mixiaceae</taxon>
        <taxon>Mixia</taxon>
    </lineage>
</organism>
<dbReference type="RefSeq" id="XP_014567727.1">
    <property type="nucleotide sequence ID" value="XM_014712241.1"/>
</dbReference>
<dbReference type="InterPro" id="IPR012875">
    <property type="entry name" value="SDHF4"/>
</dbReference>
<feature type="region of interest" description="Disordered" evidence="3">
    <location>
        <begin position="96"/>
        <end position="143"/>
    </location>
</feature>
<dbReference type="STRING" id="764103.G7E3B3"/>
<dbReference type="PANTHER" id="PTHR28524:SF3">
    <property type="entry name" value="SUCCINATE DEHYDROGENASE ASSEMBLY FACTOR 4, MITOCHONDRIAL"/>
    <property type="match status" value="1"/>
</dbReference>
<accession>G7E3B3</accession>
<comment type="caution">
    <text evidence="4">The sequence shown here is derived from an EMBL/GenBank/DDBJ whole genome shotgun (WGS) entry which is preliminary data.</text>
</comment>
<evidence type="ECO:0000313" key="4">
    <source>
        <dbReference type="EMBL" id="GAA97323.1"/>
    </source>
</evidence>
<dbReference type="EMBL" id="BABT02000119">
    <property type="protein sequence ID" value="GAA97323.1"/>
    <property type="molecule type" value="Genomic_DNA"/>
</dbReference>
<reference evidence="4 5" key="2">
    <citation type="journal article" date="2012" name="Open Biol.">
        <title>Characteristics of nucleosomes and linker DNA regions on the genome of the basidiomycete Mixia osmundae revealed by mono- and dinucleosome mapping.</title>
        <authorList>
            <person name="Nishida H."/>
            <person name="Kondo S."/>
            <person name="Matsumoto T."/>
            <person name="Suzuki Y."/>
            <person name="Yoshikawa H."/>
            <person name="Taylor T.D."/>
            <person name="Sugiyama J."/>
        </authorList>
    </citation>
    <scope>NUCLEOTIDE SEQUENCE [LARGE SCALE GENOMIC DNA]</scope>
    <source>
        <strain evidence="5">CBS 9802 / IAM 14324 / JCM 22182 / KY 12970</strain>
    </source>
</reference>
<dbReference type="Proteomes" id="UP000009131">
    <property type="component" value="Unassembled WGS sequence"/>
</dbReference>
<protein>
    <recommendedName>
        <fullName evidence="2">Succinate dehydrogenase assembly factor 4, mitochondrial</fullName>
    </recommendedName>
</protein>
<feature type="region of interest" description="Disordered" evidence="3">
    <location>
        <begin position="55"/>
        <end position="74"/>
    </location>
</feature>
<comment type="similarity">
    <text evidence="1">Belongs to the SDHAF4 family.</text>
</comment>
<name>G7E3B3_MIXOS</name>